<evidence type="ECO:0000256" key="1">
    <source>
        <dbReference type="SAM" id="MobiDB-lite"/>
    </source>
</evidence>
<reference evidence="3 4" key="1">
    <citation type="journal article" date="2010" name="Nature">
        <title>The Ectocarpus genome and the independent evolution of multicellularity in brown algae.</title>
        <authorList>
            <person name="Cock J.M."/>
            <person name="Sterck L."/>
            <person name="Rouze P."/>
            <person name="Scornet D."/>
            <person name="Allen A.E."/>
            <person name="Amoutzias G."/>
            <person name="Anthouard V."/>
            <person name="Artiguenave F."/>
            <person name="Aury J.M."/>
            <person name="Badger J.H."/>
            <person name="Beszteri B."/>
            <person name="Billiau K."/>
            <person name="Bonnet E."/>
            <person name="Bothwell J.H."/>
            <person name="Bowler C."/>
            <person name="Boyen C."/>
            <person name="Brownlee C."/>
            <person name="Carrano C.J."/>
            <person name="Charrier B."/>
            <person name="Cho G.Y."/>
            <person name="Coelho S.M."/>
            <person name="Collen J."/>
            <person name="Corre E."/>
            <person name="Da Silva C."/>
            <person name="Delage L."/>
            <person name="Delaroque N."/>
            <person name="Dittami S.M."/>
            <person name="Doulbeau S."/>
            <person name="Elias M."/>
            <person name="Farnham G."/>
            <person name="Gachon C.M."/>
            <person name="Gschloessl B."/>
            <person name="Heesch S."/>
            <person name="Jabbari K."/>
            <person name="Jubin C."/>
            <person name="Kawai H."/>
            <person name="Kimura K."/>
            <person name="Kloareg B."/>
            <person name="Kupper F.C."/>
            <person name="Lang D."/>
            <person name="Le Bail A."/>
            <person name="Leblanc C."/>
            <person name="Lerouge P."/>
            <person name="Lohr M."/>
            <person name="Lopez P.J."/>
            <person name="Martens C."/>
            <person name="Maumus F."/>
            <person name="Michel G."/>
            <person name="Miranda-Saavedra D."/>
            <person name="Morales J."/>
            <person name="Moreau H."/>
            <person name="Motomura T."/>
            <person name="Nagasato C."/>
            <person name="Napoli C.A."/>
            <person name="Nelson D.R."/>
            <person name="Nyvall-Collen P."/>
            <person name="Peters A.F."/>
            <person name="Pommier C."/>
            <person name="Potin P."/>
            <person name="Poulain J."/>
            <person name="Quesneville H."/>
            <person name="Read B."/>
            <person name="Rensing S.A."/>
            <person name="Ritter A."/>
            <person name="Rousvoal S."/>
            <person name="Samanta M."/>
            <person name="Samson G."/>
            <person name="Schroeder D.C."/>
            <person name="Segurens B."/>
            <person name="Strittmatter M."/>
            <person name="Tonon T."/>
            <person name="Tregear J.W."/>
            <person name="Valentin K."/>
            <person name="von Dassow P."/>
            <person name="Yamagishi T."/>
            <person name="Van de Peer Y."/>
            <person name="Wincker P."/>
        </authorList>
    </citation>
    <scope>NUCLEOTIDE SEQUENCE [LARGE SCALE GENOMIC DNA]</scope>
    <source>
        <strain evidence="4">Ec32 / CCAP1310/4</strain>
    </source>
</reference>
<sequence length="1501" mass="164637">MMSTVISSPRRGCRPPGLVTVAKNLLRLLVVLVVLITSAAADTPAQDGGEPTSEDTTTYIYSCDDLAMDTTLVRGSVAIMGDIICDKTKIIEVAQGYGDVLIFADTIMWTKGVIFEIPKGTRVDFGAPAFVFVSNEDNKDGIFHVDGILGFLAEDPGFEAPDDATPEDLHRMVRLAPDGTVRALGDEAMYFTDSAVFVVAEPSTDKNDNSNSNSEATGGSQGHSAGLAQEQQRRELEASGMDFVTYLNSCDDLPNERTPFEGVVSVTADIVCPEPKVIEIAEGSNNVLFVAVDTLYTRNVRFNVRKGETMHIRAPALTFEREQGDSVEIFNLHGELHLRGDQHRFDDLVDTRTDDPHDTIHGSPDGDIITYGGSMLRFSETSVIVDAAPTDTDTNTYDKTYDNTYDNNNNDNDNFLEQGDSAEFFTVEPQGHLGLYADRSGPLLDDGMAEDKHSRELVKEGGALDVDGQIRHTASGMRAVLAFDVQQPEKKHTVPIRQLVETVEQPKEQDTVPISQLVETVEQPDDQRRASIPQLDETVEQSEEQHTVSIPQLFENSDNDNPPTSPAIRPLPTPGDEHSTAANAGTGGSSNGTPKTTATSTATESDRLTSGLAVVHDVLPLYTLESCNELRFERTPVQGVSGVLLLDDDIKCTEKRILEVGHDLIIVSDKPDLRFKGVHFVVQEKVSLTFMVATIVLEKIEILEVGHDLIIVSDKPDLRFKGVHFVVQEKVSLTFMVATIVLEKIEGESGELFTVEPQGVLAMSADKWSPSPDNGTEEDVHSLVALEKGGRFELDGKASFTASTMTISMRNKSEERKKNKKKKEKNHKNENNRGTCQSTSTATDDNQNAAGPGDVNAGVIDVKRGDSSELFAVDPQGEAGPLPDDGMGAEGALGVDGQIRDAASRIRSVLEFDDQQPEEQNPDERQPEEQQTVPVSTLLENAEQPEEQQTVSIPQLVETVEQPEEQQTVSIPQLVETVEQPEDQQTVSMPQLVETVEQLQEQQTVPVFQLLENVEQPEEQQTVSIPQLVETVEQPEEQQTVPVSQLLENGENNTPPVPPFLRPSLNQGDRQSTAGKADSGGNTNASSKAKRHRLSLEGMGHLPLTAIESCEQLRVDRTTVLGILTIEGDILCEELRTIEVTDKAVIVSNRNPLHFKGVHFHVHEKATLRFAFSTMLAENLEGDSSEIFTIEPEGYVGLHPTAWGPLSENGTKKDAHSLVIVRKGGEVYFGGEVRYTASSMKVAKTPVAKDLVWIQAGEELRFPSRMTSLDRRHVMNVGSDGSLVLANIARYQGLRREVMEAFDSWSSRAPHSSVDMLAGLGPDYNGEDRGLDLKVLASPDVVQTRRQRLKARGTATVVTSGGETTRARLKGAADMPKAISSTPEGYWGDDVVLKVTDMGDVLVTVGDRVVVQKRNPNRKVGWVKKLGNSRPAKKVKGIFRRLGRRGKRDKNDNDNDNNTRENNARDDDKGAVRSTLYSLHVVENGFQVRLEGVFVWGWYVK</sequence>
<gene>
    <name evidence="3" type="ORF">Esi_0037_0139</name>
</gene>
<feature type="compositionally biased region" description="Low complexity" evidence="1">
    <location>
        <begin position="591"/>
        <end position="603"/>
    </location>
</feature>
<dbReference type="EMBL" id="FN649760">
    <property type="protein sequence ID" value="CBN74704.1"/>
    <property type="molecule type" value="Genomic_DNA"/>
</dbReference>
<feature type="compositionally biased region" description="Basic and acidic residues" evidence="1">
    <location>
        <begin position="1449"/>
        <end position="1468"/>
    </location>
</feature>
<keyword evidence="4" id="KW-1185">Reference proteome</keyword>
<feature type="region of interest" description="Disordered" evidence="1">
    <location>
        <begin position="872"/>
        <end position="891"/>
    </location>
</feature>
<evidence type="ECO:0000313" key="3">
    <source>
        <dbReference type="EMBL" id="CBN74704.1"/>
    </source>
</evidence>
<proteinExistence type="predicted"/>
<feature type="region of interest" description="Disordered" evidence="1">
    <location>
        <begin position="504"/>
        <end position="606"/>
    </location>
</feature>
<organism evidence="3 4">
    <name type="scientific">Ectocarpus siliculosus</name>
    <name type="common">Brown alga</name>
    <name type="synonym">Conferva siliculosa</name>
    <dbReference type="NCBI Taxonomy" id="2880"/>
    <lineage>
        <taxon>Eukaryota</taxon>
        <taxon>Sar</taxon>
        <taxon>Stramenopiles</taxon>
        <taxon>Ochrophyta</taxon>
        <taxon>PX clade</taxon>
        <taxon>Phaeophyceae</taxon>
        <taxon>Ectocarpales</taxon>
        <taxon>Ectocarpaceae</taxon>
        <taxon>Ectocarpus</taxon>
    </lineage>
</organism>
<feature type="compositionally biased region" description="Pro residues" evidence="1">
    <location>
        <begin position="563"/>
        <end position="573"/>
    </location>
</feature>
<feature type="signal peptide" evidence="2">
    <location>
        <begin position="1"/>
        <end position="41"/>
    </location>
</feature>
<dbReference type="Proteomes" id="UP000002630">
    <property type="component" value="Unassembled WGS sequence"/>
</dbReference>
<dbReference type="InParanoid" id="D8LLS3"/>
<accession>D8LLS3</accession>
<keyword evidence="2" id="KW-0732">Signal</keyword>
<evidence type="ECO:0000313" key="4">
    <source>
        <dbReference type="Proteomes" id="UP000002630"/>
    </source>
</evidence>
<feature type="chain" id="PRO_5003117342" evidence="2">
    <location>
        <begin position="42"/>
        <end position="1501"/>
    </location>
</feature>
<feature type="compositionally biased region" description="Polar residues" evidence="1">
    <location>
        <begin position="547"/>
        <end position="562"/>
    </location>
</feature>
<evidence type="ECO:0000256" key="2">
    <source>
        <dbReference type="SAM" id="SignalP"/>
    </source>
</evidence>
<protein>
    <submittedName>
        <fullName evidence="3">Uncharacterized protein</fullName>
    </submittedName>
</protein>
<feature type="region of interest" description="Disordered" evidence="1">
    <location>
        <begin position="1047"/>
        <end position="1092"/>
    </location>
</feature>
<feature type="region of interest" description="Disordered" evidence="1">
    <location>
        <begin position="912"/>
        <end position="932"/>
    </location>
</feature>
<name>D8LLS3_ECTSI</name>
<feature type="compositionally biased region" description="Polar residues" evidence="1">
    <location>
        <begin position="834"/>
        <end position="849"/>
    </location>
</feature>
<feature type="region of interest" description="Disordered" evidence="1">
    <location>
        <begin position="803"/>
        <end position="860"/>
    </location>
</feature>
<feature type="compositionally biased region" description="Polar residues" evidence="1">
    <location>
        <begin position="1064"/>
        <end position="1087"/>
    </location>
</feature>
<feature type="region of interest" description="Disordered" evidence="1">
    <location>
        <begin position="1442"/>
        <end position="1468"/>
    </location>
</feature>
<feature type="compositionally biased region" description="Acidic residues" evidence="1">
    <location>
        <begin position="912"/>
        <end position="921"/>
    </location>
</feature>
<feature type="region of interest" description="Disordered" evidence="1">
    <location>
        <begin position="203"/>
        <end position="233"/>
    </location>
</feature>